<dbReference type="Pfam" id="PF13472">
    <property type="entry name" value="Lipase_GDSL_2"/>
    <property type="match status" value="1"/>
</dbReference>
<dbReference type="AlphaFoldDB" id="A0A5E4SE91"/>
<gene>
    <name evidence="3" type="ORF">PNO31109_00702</name>
</gene>
<dbReference type="PANTHER" id="PTHR30383:SF24">
    <property type="entry name" value="THIOESTERASE 1_PROTEASE 1_LYSOPHOSPHOLIPASE L1"/>
    <property type="match status" value="1"/>
</dbReference>
<dbReference type="PANTHER" id="PTHR30383">
    <property type="entry name" value="THIOESTERASE 1/PROTEASE 1/LYSOPHOSPHOLIPASE L1"/>
    <property type="match status" value="1"/>
</dbReference>
<reference evidence="3 4" key="1">
    <citation type="submission" date="2019-08" db="EMBL/GenBank/DDBJ databases">
        <authorList>
            <person name="Peeters C."/>
        </authorList>
    </citation>
    <scope>NUCLEOTIDE SEQUENCE [LARGE SCALE GENOMIC DNA]</scope>
    <source>
        <strain evidence="3 4">LMG 31109</strain>
    </source>
</reference>
<dbReference type="InterPro" id="IPR013830">
    <property type="entry name" value="SGNH_hydro"/>
</dbReference>
<dbReference type="InterPro" id="IPR036514">
    <property type="entry name" value="SGNH_hydro_sf"/>
</dbReference>
<dbReference type="EMBL" id="CABPSC010000002">
    <property type="protein sequence ID" value="VVD73433.1"/>
    <property type="molecule type" value="Genomic_DNA"/>
</dbReference>
<proteinExistence type="predicted"/>
<evidence type="ECO:0000313" key="3">
    <source>
        <dbReference type="EMBL" id="VVD73433.1"/>
    </source>
</evidence>
<sequence>MKLAATALVGWSLLSGTVANAASSSAPTILVVGDSLSAEYGIARGAGWVNLLQQTITQNGFDYNVVNASISGDTTSGGRSRLAPLLERHRPAITILELGGNDALRGIPLELTRTNLRAMIEAARKAGSRVIVVGMRIPPNYGPDYSEQFYNMYATLARQEKTGYVPFLLAGVAEHPDWFQQDQIHPLAKAHPQILQNVWPTVKPLLKPAGKPAAKAIDAPTPKSGA</sequence>
<feature type="signal peptide" evidence="1">
    <location>
        <begin position="1"/>
        <end position="21"/>
    </location>
</feature>
<dbReference type="SUPFAM" id="SSF52266">
    <property type="entry name" value="SGNH hydrolase"/>
    <property type="match status" value="1"/>
</dbReference>
<protein>
    <submittedName>
        <fullName evidence="3">Arylesterase</fullName>
    </submittedName>
</protein>
<evidence type="ECO:0000313" key="4">
    <source>
        <dbReference type="Proteomes" id="UP000367825"/>
    </source>
</evidence>
<evidence type="ECO:0000256" key="1">
    <source>
        <dbReference type="SAM" id="SignalP"/>
    </source>
</evidence>
<dbReference type="CDD" id="cd01822">
    <property type="entry name" value="Lysophospholipase_L1_like"/>
    <property type="match status" value="1"/>
</dbReference>
<dbReference type="GO" id="GO:0004622">
    <property type="term" value="F:phosphatidylcholine lysophospholipase activity"/>
    <property type="evidence" value="ECO:0007669"/>
    <property type="project" value="TreeGrafter"/>
</dbReference>
<organism evidence="3 4">
    <name type="scientific">Pandoraea nosoerga</name>
    <dbReference type="NCBI Taxonomy" id="2508296"/>
    <lineage>
        <taxon>Bacteria</taxon>
        <taxon>Pseudomonadati</taxon>
        <taxon>Pseudomonadota</taxon>
        <taxon>Betaproteobacteria</taxon>
        <taxon>Burkholderiales</taxon>
        <taxon>Burkholderiaceae</taxon>
        <taxon>Pandoraea</taxon>
    </lineage>
</organism>
<accession>A0A5E4SE91</accession>
<feature type="chain" id="PRO_5022986939" evidence="1">
    <location>
        <begin position="22"/>
        <end position="226"/>
    </location>
</feature>
<keyword evidence="1" id="KW-0732">Signal</keyword>
<dbReference type="Proteomes" id="UP000367825">
    <property type="component" value="Unassembled WGS sequence"/>
</dbReference>
<dbReference type="InterPro" id="IPR051532">
    <property type="entry name" value="Ester_Hydrolysis_Enzymes"/>
</dbReference>
<keyword evidence="4" id="KW-1185">Reference proteome</keyword>
<feature type="domain" description="SGNH hydrolase-type esterase" evidence="2">
    <location>
        <begin position="31"/>
        <end position="191"/>
    </location>
</feature>
<name>A0A5E4SE91_9BURK</name>
<dbReference type="Gene3D" id="3.40.50.1110">
    <property type="entry name" value="SGNH hydrolase"/>
    <property type="match status" value="1"/>
</dbReference>
<evidence type="ECO:0000259" key="2">
    <source>
        <dbReference type="Pfam" id="PF13472"/>
    </source>
</evidence>